<protein>
    <recommendedName>
        <fullName evidence="1">glutathione-specific gamma-glutamylcyclotransferase</fullName>
        <ecNumber evidence="1">4.3.2.7</ecNumber>
    </recommendedName>
</protein>
<evidence type="ECO:0000256" key="2">
    <source>
        <dbReference type="ARBA" id="ARBA00023239"/>
    </source>
</evidence>
<dbReference type="InterPro" id="IPR006840">
    <property type="entry name" value="ChaC"/>
</dbReference>
<dbReference type="CDD" id="cd06661">
    <property type="entry name" value="GGCT_like"/>
    <property type="match status" value="1"/>
</dbReference>
<dbReference type="STRING" id="391625.PPSIR1_00640"/>
<comment type="caution">
    <text evidence="3">The sequence shown here is derived from an EMBL/GenBank/DDBJ whole genome shotgun (WGS) entry which is preliminary data.</text>
</comment>
<evidence type="ECO:0000256" key="1">
    <source>
        <dbReference type="ARBA" id="ARBA00012344"/>
    </source>
</evidence>
<dbReference type="AlphaFoldDB" id="A6G7I6"/>
<dbReference type="EC" id="4.3.2.7" evidence="1"/>
<proteinExistence type="predicted"/>
<keyword evidence="4" id="KW-1185">Reference proteome</keyword>
<dbReference type="PANTHER" id="PTHR12192">
    <property type="entry name" value="CATION TRANSPORT PROTEIN CHAC-RELATED"/>
    <property type="match status" value="1"/>
</dbReference>
<dbReference type="GO" id="GO:0005737">
    <property type="term" value="C:cytoplasm"/>
    <property type="evidence" value="ECO:0007669"/>
    <property type="project" value="TreeGrafter"/>
</dbReference>
<dbReference type="GO" id="GO:0061928">
    <property type="term" value="F:glutathione specific gamma-glutamylcyclotransferase activity"/>
    <property type="evidence" value="ECO:0007669"/>
    <property type="project" value="UniProtKB-EC"/>
</dbReference>
<dbReference type="RefSeq" id="WP_006972681.1">
    <property type="nucleotide sequence ID" value="NZ_ABCS01000034.1"/>
</dbReference>
<name>A6G7I6_9BACT</name>
<accession>A6G7I6</accession>
<evidence type="ECO:0000313" key="3">
    <source>
        <dbReference type="EMBL" id="EDM78195.1"/>
    </source>
</evidence>
<organism evidence="3 4">
    <name type="scientific">Plesiocystis pacifica SIR-1</name>
    <dbReference type="NCBI Taxonomy" id="391625"/>
    <lineage>
        <taxon>Bacteria</taxon>
        <taxon>Pseudomonadati</taxon>
        <taxon>Myxococcota</taxon>
        <taxon>Polyangia</taxon>
        <taxon>Nannocystales</taxon>
        <taxon>Nannocystaceae</taxon>
        <taxon>Plesiocystis</taxon>
    </lineage>
</organism>
<dbReference type="OrthoDB" id="9795692at2"/>
<keyword evidence="2" id="KW-0456">Lyase</keyword>
<dbReference type="Proteomes" id="UP000005801">
    <property type="component" value="Unassembled WGS sequence"/>
</dbReference>
<dbReference type="PANTHER" id="PTHR12192:SF2">
    <property type="entry name" value="GLUTATHIONE-SPECIFIC GAMMA-GLUTAMYLCYCLOTRANSFERASE 2"/>
    <property type="match status" value="1"/>
</dbReference>
<dbReference type="SUPFAM" id="SSF110857">
    <property type="entry name" value="Gamma-glutamyl cyclotransferase-like"/>
    <property type="match status" value="1"/>
</dbReference>
<dbReference type="InterPro" id="IPR013024">
    <property type="entry name" value="GGCT-like"/>
</dbReference>
<dbReference type="EMBL" id="ABCS01000034">
    <property type="protein sequence ID" value="EDM78195.1"/>
    <property type="molecule type" value="Genomic_DNA"/>
</dbReference>
<reference evidence="3 4" key="1">
    <citation type="submission" date="2007-06" db="EMBL/GenBank/DDBJ databases">
        <authorList>
            <person name="Shimkets L."/>
            <person name="Ferriera S."/>
            <person name="Johnson J."/>
            <person name="Kravitz S."/>
            <person name="Beeson K."/>
            <person name="Sutton G."/>
            <person name="Rogers Y.-H."/>
            <person name="Friedman R."/>
            <person name="Frazier M."/>
            <person name="Venter J.C."/>
        </authorList>
    </citation>
    <scope>NUCLEOTIDE SEQUENCE [LARGE SCALE GENOMIC DNA]</scope>
    <source>
        <strain evidence="3 4">SIR-1</strain>
    </source>
</reference>
<dbReference type="eggNOG" id="COG3703">
    <property type="taxonomic scope" value="Bacteria"/>
</dbReference>
<dbReference type="Gene3D" id="3.10.490.10">
    <property type="entry name" value="Gamma-glutamyl cyclotransferase-like"/>
    <property type="match status" value="1"/>
</dbReference>
<gene>
    <name evidence="3" type="ORF">PPSIR1_00640</name>
</gene>
<dbReference type="Pfam" id="PF04752">
    <property type="entry name" value="ChaC"/>
    <property type="match status" value="1"/>
</dbReference>
<evidence type="ECO:0000313" key="4">
    <source>
        <dbReference type="Proteomes" id="UP000005801"/>
    </source>
</evidence>
<sequence length="188" mass="20796">MARPPLWIFGYGSLVWRPAFPYAERHPGWVEGYARRFWQGSPDHRGVVGAPGRVVTLLPRAELPRAERVAVSEPTRCWGMVYRVAEGHEDAVLAGLDHREKAGYERLELPVLRPAGAPTVERALVYLARPGNSDWLGAAPLVEIAAQIRRSHGPSGSNREYLLRLAEALAHMGAEDEHVTALARLVQA</sequence>
<dbReference type="InterPro" id="IPR036568">
    <property type="entry name" value="GGCT-like_sf"/>
</dbReference>
<dbReference type="GO" id="GO:0006751">
    <property type="term" value="P:glutathione catabolic process"/>
    <property type="evidence" value="ECO:0007669"/>
    <property type="project" value="InterPro"/>
</dbReference>